<organism evidence="3">
    <name type="scientific">Notodromas monacha</name>
    <dbReference type="NCBI Taxonomy" id="399045"/>
    <lineage>
        <taxon>Eukaryota</taxon>
        <taxon>Metazoa</taxon>
        <taxon>Ecdysozoa</taxon>
        <taxon>Arthropoda</taxon>
        <taxon>Crustacea</taxon>
        <taxon>Oligostraca</taxon>
        <taxon>Ostracoda</taxon>
        <taxon>Podocopa</taxon>
        <taxon>Podocopida</taxon>
        <taxon>Cypridocopina</taxon>
        <taxon>Cypridoidea</taxon>
        <taxon>Cyprididae</taxon>
        <taxon>Notodromas</taxon>
    </lineage>
</organism>
<gene>
    <name evidence="3" type="ORF">NMOB1V02_LOCUS2925</name>
</gene>
<dbReference type="EMBL" id="OA882398">
    <property type="protein sequence ID" value="CAD7275122.1"/>
    <property type="molecule type" value="Genomic_DNA"/>
</dbReference>
<keyword evidence="2" id="KW-0812">Transmembrane</keyword>
<feature type="compositionally biased region" description="Pro residues" evidence="1">
    <location>
        <begin position="80"/>
        <end position="90"/>
    </location>
</feature>
<feature type="region of interest" description="Disordered" evidence="1">
    <location>
        <begin position="48"/>
        <end position="67"/>
    </location>
</feature>
<keyword evidence="2" id="KW-0472">Membrane</keyword>
<feature type="transmembrane region" description="Helical" evidence="2">
    <location>
        <begin position="104"/>
        <end position="127"/>
    </location>
</feature>
<dbReference type="EMBL" id="CAJPEX010000361">
    <property type="protein sequence ID" value="CAG0915274.1"/>
    <property type="molecule type" value="Genomic_DNA"/>
</dbReference>
<name>A0A7R9BHE1_9CRUS</name>
<evidence type="ECO:0000256" key="1">
    <source>
        <dbReference type="SAM" id="MobiDB-lite"/>
    </source>
</evidence>
<reference evidence="3" key="1">
    <citation type="submission" date="2020-11" db="EMBL/GenBank/DDBJ databases">
        <authorList>
            <person name="Tran Van P."/>
        </authorList>
    </citation>
    <scope>NUCLEOTIDE SEQUENCE</scope>
</reference>
<protein>
    <submittedName>
        <fullName evidence="3">Uncharacterized protein</fullName>
    </submittedName>
</protein>
<dbReference type="Proteomes" id="UP000678499">
    <property type="component" value="Unassembled WGS sequence"/>
</dbReference>
<keyword evidence="2" id="KW-1133">Transmembrane helix</keyword>
<evidence type="ECO:0000313" key="3">
    <source>
        <dbReference type="EMBL" id="CAD7275122.1"/>
    </source>
</evidence>
<feature type="region of interest" description="Disordered" evidence="1">
    <location>
        <begin position="74"/>
        <end position="96"/>
    </location>
</feature>
<evidence type="ECO:0000256" key="2">
    <source>
        <dbReference type="SAM" id="Phobius"/>
    </source>
</evidence>
<accession>A0A7R9BHE1</accession>
<proteinExistence type="predicted"/>
<keyword evidence="4" id="KW-1185">Reference proteome</keyword>
<sequence length="810" mass="88137">MTGSVISWSKKLPYDLLGFRIDCEKQEGDGRVEGRHCCSHSQDWRPQTRHHAIPHSEVEVSPGSVSDKSRYMDMDDARLLPPPPPPPLLPPRSSDGGGNDLDRLGLLLLVWCCWAAAAAAAAAAALACSTALTPPADFLGPYPKNERKIKYSTSWARIPWGDGEEPVDAVDELLTLASFRFILPRKEASSDVGLCDNGCNGLLHVGRRLLLGSGENVVGGLSPILTLDTYLQPLVGVSECRRAANAAATVLFGRSSVCVSTECLLAITPAPLLLLPPRLGDADADTLPECAFLRASGTGSPDLAGEFILAVRLVRVSSYDGGRHADDPLEHTLPLVRVEELSVDLTVLVLPVRLMFTSALPVLPPHMMAPPKCAAICTHDDEDVEEDGDVVNSLPRELERDTWPQLSSSLSHDLSVLRTTRPEFGSGTVSRLNLLISSQMVRRPRPVHRGCRGCVFNHDPVLHCNVLFSPPEWPELVLSFSSSSGVYNCVSDMVSPESRLKFVKLILSLRGNGLGSSPINSRSSESPWPECRLSDSSAPESCRLPPNGASPNNCSVSWPNNSAQRSIISSTRDGTRREVSGPMARAAATALPEPASGEPLDCMALAGHRRLGPTHTARLEADIWFWADLRAMWCSTQRKCCSSVTFSLGSLENNLNHKKKERIISISIPNAPNVFLRISIIQALGNCQPLVEQIRTQQAIGQGSQKVLQQCRNRQNWHLFPIDPVRVRVQLLPQFPHLPRIGRLAENPRRKMRTMTGLGTVSVSHNLARGWPKRRPPGNGAMALAGPAPSVESSFVSDRLNILCIRIGDL</sequence>
<evidence type="ECO:0000313" key="4">
    <source>
        <dbReference type="Proteomes" id="UP000678499"/>
    </source>
</evidence>
<dbReference type="AlphaFoldDB" id="A0A7R9BHE1"/>